<keyword evidence="2" id="KW-1185">Reference proteome</keyword>
<sequence length="198" mass="23185">MNLELVLIVFLIGTIYYQHDKINKLLTSQADAINSSQKIENEILQDNLQNKILEDEIKFRKDLKERDYNVVFDPLSPGERRLPAHQVPKGLFKKSTNIPTQGYPDNYQYLGNLVRDTDDKILPVFGRQTYPGSDYYEYYLMINQDGNFGLKLPLLDGKSTREIEDGDIVNVDYFKSTPGEFKFKQFDYDIPRYNPFDY</sequence>
<evidence type="ECO:0000313" key="1">
    <source>
        <dbReference type="EMBL" id="ADO67329.1"/>
    </source>
</evidence>
<dbReference type="EMBL" id="GU244497">
    <property type="protein sequence ID" value="ADO67329.1"/>
    <property type="molecule type" value="Genomic_DNA"/>
</dbReference>
<dbReference type="InterPro" id="IPR043929">
    <property type="entry name" value="DUF5755"/>
</dbReference>
<protein>
    <submittedName>
        <fullName evidence="1">Uncharacterized protein</fullName>
    </submittedName>
</protein>
<dbReference type="Pfam" id="PF19059">
    <property type="entry name" value="DUF5755"/>
    <property type="match status" value="1"/>
</dbReference>
<accession>E3T566</accession>
<dbReference type="Proteomes" id="UP000029781">
    <property type="component" value="Segment"/>
</dbReference>
<name>E3T566_CROVB</name>
<dbReference type="GeneID" id="9887698"/>
<proteinExistence type="predicted"/>
<reference evidence="1 2" key="1">
    <citation type="journal article" date="2010" name="Proc. Natl. Acad. Sci. U.S.A.">
        <title>Giant virus with a remarkable complement of genes infects marine zooplankton.</title>
        <authorList>
            <person name="Fischer M.G."/>
            <person name="Allen M.J."/>
            <person name="Wilson W.H."/>
            <person name="Suttle C.A."/>
        </authorList>
    </citation>
    <scope>NUCLEOTIDE SEQUENCE [LARGE SCALE GENOMIC DNA]</scope>
    <source>
        <strain evidence="1 2">BV-PW1</strain>
    </source>
</reference>
<evidence type="ECO:0000313" key="2">
    <source>
        <dbReference type="Proteomes" id="UP000029781"/>
    </source>
</evidence>
<organismHost>
    <name type="scientific">Cafeteria roenbergensis</name>
    <name type="common">Marine flagellate</name>
    <dbReference type="NCBI Taxonomy" id="33653"/>
</organismHost>
<gene>
    <name evidence="1" type="ORF">crov296</name>
</gene>
<dbReference type="KEGG" id="vg:9887698"/>
<dbReference type="RefSeq" id="YP_003969928.1">
    <property type="nucleotide sequence ID" value="NC_014637.1"/>
</dbReference>
<organism evidence="1 2">
    <name type="scientific">Cafeteria roenbergensis virus (strain BV-PW1)</name>
    <name type="common">CroV</name>
    <dbReference type="NCBI Taxonomy" id="693272"/>
    <lineage>
        <taxon>Viruses</taxon>
        <taxon>Varidnaviria</taxon>
        <taxon>Bamfordvirae</taxon>
        <taxon>Nucleocytoviricota</taxon>
        <taxon>Megaviricetes</taxon>
        <taxon>Imitervirales</taxon>
        <taxon>Mimiviridae</taxon>
        <taxon>Aliimimivirinae</taxon>
        <taxon>Rheavirus</taxon>
        <taxon>Rheavirus sinusmexicani</taxon>
    </lineage>
</organism>